<evidence type="ECO:0000256" key="3">
    <source>
        <dbReference type="SAM" id="MobiDB-lite"/>
    </source>
</evidence>
<dbReference type="Gene3D" id="3.40.50.300">
    <property type="entry name" value="P-loop containing nucleotide triphosphate hydrolases"/>
    <property type="match status" value="1"/>
</dbReference>
<dbReference type="PROSITE" id="PS50293">
    <property type="entry name" value="TPR_REGION"/>
    <property type="match status" value="1"/>
</dbReference>
<keyword evidence="1" id="KW-0808">Transferase</keyword>
<dbReference type="Pfam" id="PF13469">
    <property type="entry name" value="Sulfotransfer_3"/>
    <property type="match status" value="1"/>
</dbReference>
<dbReference type="Pfam" id="PF14559">
    <property type="entry name" value="TPR_19"/>
    <property type="match status" value="1"/>
</dbReference>
<dbReference type="PROSITE" id="PS50005">
    <property type="entry name" value="TPR"/>
    <property type="match status" value="2"/>
</dbReference>
<keyword evidence="2" id="KW-0802">TPR repeat</keyword>
<dbReference type="PANTHER" id="PTHR12788">
    <property type="entry name" value="PROTEIN-TYROSINE SULFOTRANSFERASE 2"/>
    <property type="match status" value="1"/>
</dbReference>
<proteinExistence type="predicted"/>
<dbReference type="SUPFAM" id="SSF48452">
    <property type="entry name" value="TPR-like"/>
    <property type="match status" value="2"/>
</dbReference>
<dbReference type="InterPro" id="IPR027417">
    <property type="entry name" value="P-loop_NTPase"/>
</dbReference>
<accession>F7Y7E3</accession>
<dbReference type="EMBL" id="CP002279">
    <property type="protein sequence ID" value="AEH89758.1"/>
    <property type="molecule type" value="Genomic_DNA"/>
</dbReference>
<dbReference type="AlphaFoldDB" id="F7Y7E3"/>
<dbReference type="SMART" id="SM00028">
    <property type="entry name" value="TPR"/>
    <property type="match status" value="5"/>
</dbReference>
<feature type="repeat" description="TPR" evidence="2">
    <location>
        <begin position="105"/>
        <end position="138"/>
    </location>
</feature>
<sequence>MNSRLPPAWSKHLKKQPAQKIGSLPQPPKHGASRGPTDDMLLKQALELQKAKRFPEAEELCHRVLARSPDHALALYILGTLGLGFDDELAIKYFARAAAREPNNPHYQLSLGEACLKIGDYPLAARHLQRACELKPDFVEALRGLGDAYAASSKADMALPLYQKALEIDPDNAVARMDIANALVDLGRMDEATVCLNENIARRISVPSSYKTLVAVRKFSTEPPELKSILDELGKTTNPAEEPYELHMAAGKILDDLGRHDEAMDHFLRATANKGYSFDIESYRRKVDATIKLFNPEFFAARAGYGDPSETPVFVLGMPRSGTTLTEQICSSHPDVHGAGELTKLPRIAVANGLKLRPGRAFGQPVASMTKQQSMALAREYLSDLYLYAPAASRIVDKMPHNFESIGLIGLLFPNARIVHCRRDPIDNCFSCFISNLNKAHQYTSDLAQLGLYYREYDRLMRHWKAVLPGRIFENRYEDLIFDQEGQSRRLVEHLGLAWNDACLRFFEKAGPVRTISRWQVRQPIYKSSVKRWKSYESRLGPLIDALGDLTEE</sequence>
<evidence type="ECO:0000256" key="2">
    <source>
        <dbReference type="PROSITE-ProRule" id="PRU00339"/>
    </source>
</evidence>
<dbReference type="InterPro" id="IPR019734">
    <property type="entry name" value="TPR_rpt"/>
</dbReference>
<dbReference type="STRING" id="536019.Mesop_5342"/>
<dbReference type="InterPro" id="IPR026634">
    <property type="entry name" value="TPST-like"/>
</dbReference>
<dbReference type="RefSeq" id="WP_013896396.1">
    <property type="nucleotide sequence ID" value="NC_015675.1"/>
</dbReference>
<organism evidence="4 5">
    <name type="scientific">Mesorhizobium opportunistum (strain LMG 24607 / HAMBI 3007 / WSM2075)</name>
    <dbReference type="NCBI Taxonomy" id="536019"/>
    <lineage>
        <taxon>Bacteria</taxon>
        <taxon>Pseudomonadati</taxon>
        <taxon>Pseudomonadota</taxon>
        <taxon>Alphaproteobacteria</taxon>
        <taxon>Hyphomicrobiales</taxon>
        <taxon>Phyllobacteriaceae</taxon>
        <taxon>Mesorhizobium</taxon>
    </lineage>
</organism>
<gene>
    <name evidence="4" type="ordered locus">Mesop_5342</name>
</gene>
<dbReference type="SUPFAM" id="SSF52540">
    <property type="entry name" value="P-loop containing nucleoside triphosphate hydrolases"/>
    <property type="match status" value="1"/>
</dbReference>
<dbReference type="HOGENOM" id="CLU_017034_1_0_5"/>
<evidence type="ECO:0000256" key="1">
    <source>
        <dbReference type="ARBA" id="ARBA00022679"/>
    </source>
</evidence>
<dbReference type="GO" id="GO:0008476">
    <property type="term" value="F:protein-tyrosine sulfotransferase activity"/>
    <property type="evidence" value="ECO:0007669"/>
    <property type="project" value="InterPro"/>
</dbReference>
<feature type="repeat" description="TPR" evidence="2">
    <location>
        <begin position="139"/>
        <end position="172"/>
    </location>
</feature>
<evidence type="ECO:0000313" key="4">
    <source>
        <dbReference type="EMBL" id="AEH89758.1"/>
    </source>
</evidence>
<dbReference type="InterPro" id="IPR011990">
    <property type="entry name" value="TPR-like_helical_dom_sf"/>
</dbReference>
<dbReference type="Proteomes" id="UP000001623">
    <property type="component" value="Chromosome"/>
</dbReference>
<dbReference type="Gene3D" id="1.25.40.10">
    <property type="entry name" value="Tetratricopeptide repeat domain"/>
    <property type="match status" value="1"/>
</dbReference>
<dbReference type="Pfam" id="PF13181">
    <property type="entry name" value="TPR_8"/>
    <property type="match status" value="1"/>
</dbReference>
<protein>
    <submittedName>
        <fullName evidence="4">Sulfotransferase</fullName>
    </submittedName>
</protein>
<reference evidence="4 5" key="1">
    <citation type="submission" date="2010-10" db="EMBL/GenBank/DDBJ databases">
        <title>Complete sequence of Mesorhizobium opportunistum WSM2075.</title>
        <authorList>
            <consortium name="US DOE Joint Genome Institute"/>
            <person name="Lucas S."/>
            <person name="Copeland A."/>
            <person name="Lapidus A."/>
            <person name="Cheng J.-F."/>
            <person name="Bruce D."/>
            <person name="Goodwin L."/>
            <person name="Pitluck S."/>
            <person name="Chertkov O."/>
            <person name="Misra M."/>
            <person name="Detter J.C."/>
            <person name="Han C."/>
            <person name="Tapia R."/>
            <person name="Land M."/>
            <person name="Hauser L."/>
            <person name="Kyrpides N."/>
            <person name="Ovchinnikova G."/>
            <person name="Mavrommatis K.M."/>
            <person name="Tiwari R.P."/>
            <person name="Howieson J.G."/>
            <person name="O'Hara G.W."/>
            <person name="Nandasena K.G."/>
            <person name="Woyke T."/>
        </authorList>
    </citation>
    <scope>NUCLEOTIDE SEQUENCE [LARGE SCALE GENOMIC DNA]</scope>
    <source>
        <strain evidence="5">LMG 24607 / HAMBI 3007 / WSM2075</strain>
    </source>
</reference>
<dbReference type="KEGG" id="mop:Mesop_5342"/>
<evidence type="ECO:0000313" key="5">
    <source>
        <dbReference type="Proteomes" id="UP000001623"/>
    </source>
</evidence>
<dbReference type="eggNOG" id="COG0457">
    <property type="taxonomic scope" value="Bacteria"/>
</dbReference>
<dbReference type="Pfam" id="PF13432">
    <property type="entry name" value="TPR_16"/>
    <property type="match status" value="2"/>
</dbReference>
<feature type="region of interest" description="Disordered" evidence="3">
    <location>
        <begin position="1"/>
        <end position="37"/>
    </location>
</feature>
<dbReference type="PANTHER" id="PTHR12788:SF10">
    <property type="entry name" value="PROTEIN-TYROSINE SULFOTRANSFERASE"/>
    <property type="match status" value="1"/>
</dbReference>
<name>F7Y7E3_MESOW</name>